<dbReference type="SMART" id="SM00564">
    <property type="entry name" value="PQQ"/>
    <property type="match status" value="4"/>
</dbReference>
<dbReference type="Proteomes" id="UP001320972">
    <property type="component" value="Unassembled WGS sequence"/>
</dbReference>
<feature type="domain" description="Pyrrolo-quinoline quinone repeat" evidence="2">
    <location>
        <begin position="64"/>
        <end position="208"/>
    </location>
</feature>
<evidence type="ECO:0000259" key="2">
    <source>
        <dbReference type="Pfam" id="PF13360"/>
    </source>
</evidence>
<sequence>MTRFTRRRLLAVAGGSFVAGAAVRPSVVRSTQRFDAGVHVWPGPHGDGRGTGAVPETTGPTEATVAWEYEYRAPSVSAVPLALADETLIVGDRDAMRGLEPTDGSQRWSYALPHPFADSTRPWRNAVQLPPWIVDDRVIAVFDTNVCALALSNGRLQWRVQTNTNIDAALVAGNTVVFDGRISGTNALWALDTETGVERWMDTTDGDRRLPIAATDGRLYTVRYGDRWSVAAHDLETGEIDWRESLEGRPLASGPRAAVTDDGLYVGAESLVALDRDGGQRWRADLGTAFGRALAVAHELVFATDVDASEVVALETTTGDRRWSASVSNLARPGGLSVDADTVYASTTDGFRALEVETGEERFRFDGASSANGDTDTTTSPTASGPVIPTVDRLYQSVGNRVYALEGRA</sequence>
<organism evidence="3 4">
    <name type="scientific">Natronoglomus mannanivorans</name>
    <dbReference type="NCBI Taxonomy" id="2979990"/>
    <lineage>
        <taxon>Archaea</taxon>
        <taxon>Methanobacteriati</taxon>
        <taxon>Methanobacteriota</taxon>
        <taxon>Stenosarchaea group</taxon>
        <taxon>Halobacteria</taxon>
        <taxon>Halobacteriales</taxon>
        <taxon>Natrialbaceae</taxon>
        <taxon>Natronoglomus</taxon>
    </lineage>
</organism>
<reference evidence="3 4" key="1">
    <citation type="submission" date="2022-09" db="EMBL/GenBank/DDBJ databases">
        <title>Enrichment on poylsaccharides allowed isolation of novel metabolic and taxonomic groups of Haloarchaea.</title>
        <authorList>
            <person name="Sorokin D.Y."/>
            <person name="Elcheninov A.G."/>
            <person name="Khizhniak T.V."/>
            <person name="Kolganova T.V."/>
            <person name="Kublanov I.V."/>
        </authorList>
    </citation>
    <scope>NUCLEOTIDE SEQUENCE [LARGE SCALE GENOMIC DNA]</scope>
    <source>
        <strain evidence="3 4">AArc-m2/3/4</strain>
    </source>
</reference>
<comment type="caution">
    <text evidence="3">The sequence shown here is derived from an EMBL/GenBank/DDBJ whole genome shotgun (WGS) entry which is preliminary data.</text>
</comment>
<dbReference type="PANTHER" id="PTHR34512">
    <property type="entry name" value="CELL SURFACE PROTEIN"/>
    <property type="match status" value="1"/>
</dbReference>
<feature type="domain" description="Pyrrolo-quinoline quinone repeat" evidence="2">
    <location>
        <begin position="229"/>
        <end position="389"/>
    </location>
</feature>
<dbReference type="Pfam" id="PF13360">
    <property type="entry name" value="PQQ_2"/>
    <property type="match status" value="2"/>
</dbReference>
<feature type="region of interest" description="Disordered" evidence="1">
    <location>
        <begin position="364"/>
        <end position="388"/>
    </location>
</feature>
<accession>A0ABT2QB89</accession>
<dbReference type="PANTHER" id="PTHR34512:SF30">
    <property type="entry name" value="OUTER MEMBRANE PROTEIN ASSEMBLY FACTOR BAMB"/>
    <property type="match status" value="1"/>
</dbReference>
<dbReference type="RefSeq" id="WP_338007223.1">
    <property type="nucleotide sequence ID" value="NZ_JAOPKB010000002.1"/>
</dbReference>
<protein>
    <submittedName>
        <fullName evidence="3">PQQ-like beta-propeller repeat protein</fullName>
    </submittedName>
</protein>
<name>A0ABT2QB89_9EURY</name>
<feature type="region of interest" description="Disordered" evidence="1">
    <location>
        <begin position="38"/>
        <end position="57"/>
    </location>
</feature>
<dbReference type="InterPro" id="IPR018391">
    <property type="entry name" value="PQQ_b-propeller_rpt"/>
</dbReference>
<gene>
    <name evidence="3" type="ORF">OB955_05500</name>
</gene>
<evidence type="ECO:0000313" key="4">
    <source>
        <dbReference type="Proteomes" id="UP001320972"/>
    </source>
</evidence>
<dbReference type="InterPro" id="IPR002372">
    <property type="entry name" value="PQQ_rpt_dom"/>
</dbReference>
<dbReference type="SUPFAM" id="SSF50998">
    <property type="entry name" value="Quinoprotein alcohol dehydrogenase-like"/>
    <property type="match status" value="2"/>
</dbReference>
<dbReference type="Gene3D" id="2.40.10.480">
    <property type="match status" value="2"/>
</dbReference>
<evidence type="ECO:0000256" key="1">
    <source>
        <dbReference type="SAM" id="MobiDB-lite"/>
    </source>
</evidence>
<proteinExistence type="predicted"/>
<dbReference type="InterPro" id="IPR015943">
    <property type="entry name" value="WD40/YVTN_repeat-like_dom_sf"/>
</dbReference>
<keyword evidence="4" id="KW-1185">Reference proteome</keyword>
<dbReference type="EMBL" id="JAOPKB010000002">
    <property type="protein sequence ID" value="MCU4972188.1"/>
    <property type="molecule type" value="Genomic_DNA"/>
</dbReference>
<evidence type="ECO:0000313" key="3">
    <source>
        <dbReference type="EMBL" id="MCU4972188.1"/>
    </source>
</evidence>
<dbReference type="InterPro" id="IPR011047">
    <property type="entry name" value="Quinoprotein_ADH-like_sf"/>
</dbReference>
<feature type="compositionally biased region" description="Polar residues" evidence="1">
    <location>
        <begin position="369"/>
        <end position="383"/>
    </location>
</feature>
<dbReference type="Gene3D" id="2.130.10.10">
    <property type="entry name" value="YVTN repeat-like/Quinoprotein amine dehydrogenase"/>
    <property type="match status" value="1"/>
</dbReference>